<reference evidence="2 3" key="2">
    <citation type="journal article" date="2022" name="Mol. Biol. Evol.">
        <title>Comparative Genomics Reveals Insights into the Divergent Evolution of Astigmatic Mites and Household Pest Adaptations.</title>
        <authorList>
            <person name="Xiong Q."/>
            <person name="Wan A.T."/>
            <person name="Liu X."/>
            <person name="Fung C.S."/>
            <person name="Xiao X."/>
            <person name="Malainual N."/>
            <person name="Hou J."/>
            <person name="Wang L."/>
            <person name="Wang M."/>
            <person name="Yang K.Y."/>
            <person name="Cui Y."/>
            <person name="Leung E.L."/>
            <person name="Nong W."/>
            <person name="Shin S.K."/>
            <person name="Au S.W."/>
            <person name="Jeong K.Y."/>
            <person name="Chew F.T."/>
            <person name="Hui J.H."/>
            <person name="Leung T.F."/>
            <person name="Tungtrongchitr A."/>
            <person name="Zhong N."/>
            <person name="Liu Z."/>
            <person name="Tsui S.K."/>
        </authorList>
    </citation>
    <scope>NUCLEOTIDE SEQUENCE [LARGE SCALE GENOMIC DNA]</scope>
    <source>
        <strain evidence="2">Derp</strain>
    </source>
</reference>
<protein>
    <submittedName>
        <fullName evidence="2">Uncharacterized protein</fullName>
    </submittedName>
</protein>
<comment type="caution">
    <text evidence="2">The sequence shown here is derived from an EMBL/GenBank/DDBJ whole genome shotgun (WGS) entry which is preliminary data.</text>
</comment>
<name>A0ABQ8JF99_DERPT</name>
<sequence>MYVQLRKEMVSLLDDDVVDAVLSMGAVVVAALIQSVLVSGDDMHIITIIIIIINKIIRYNNLYKLNILIIKR</sequence>
<keyword evidence="1" id="KW-0472">Membrane</keyword>
<reference evidence="2 3" key="1">
    <citation type="journal article" date="2018" name="J. Allergy Clin. Immunol.">
        <title>High-quality assembly of Dermatophagoides pteronyssinus genome and transcriptome reveals a wide range of novel allergens.</title>
        <authorList>
            <person name="Liu X.Y."/>
            <person name="Yang K.Y."/>
            <person name="Wang M.Q."/>
            <person name="Kwok J.S."/>
            <person name="Zeng X."/>
            <person name="Yang Z."/>
            <person name="Xiao X.J."/>
            <person name="Lau C.P."/>
            <person name="Li Y."/>
            <person name="Huang Z.M."/>
            <person name="Ba J.G."/>
            <person name="Yim A.K."/>
            <person name="Ouyang C.Y."/>
            <person name="Ngai S.M."/>
            <person name="Chan T.F."/>
            <person name="Leung E.L."/>
            <person name="Liu L."/>
            <person name="Liu Z.G."/>
            <person name="Tsui S.K."/>
        </authorList>
    </citation>
    <scope>NUCLEOTIDE SEQUENCE [LARGE SCALE GENOMIC DNA]</scope>
    <source>
        <strain evidence="2">Derp</strain>
    </source>
</reference>
<keyword evidence="1" id="KW-0812">Transmembrane</keyword>
<feature type="transmembrane region" description="Helical" evidence="1">
    <location>
        <begin position="20"/>
        <end position="37"/>
    </location>
</feature>
<proteinExistence type="predicted"/>
<dbReference type="EMBL" id="NJHN03000043">
    <property type="protein sequence ID" value="KAH9421276.1"/>
    <property type="molecule type" value="Genomic_DNA"/>
</dbReference>
<keyword evidence="1" id="KW-1133">Transmembrane helix</keyword>
<dbReference type="Proteomes" id="UP000887458">
    <property type="component" value="Unassembled WGS sequence"/>
</dbReference>
<accession>A0ABQ8JF99</accession>
<evidence type="ECO:0000313" key="3">
    <source>
        <dbReference type="Proteomes" id="UP000887458"/>
    </source>
</evidence>
<gene>
    <name evidence="2" type="ORF">DERP_013725</name>
</gene>
<evidence type="ECO:0000256" key="1">
    <source>
        <dbReference type="SAM" id="Phobius"/>
    </source>
</evidence>
<feature type="transmembrane region" description="Helical" evidence="1">
    <location>
        <begin position="43"/>
        <end position="62"/>
    </location>
</feature>
<evidence type="ECO:0000313" key="2">
    <source>
        <dbReference type="EMBL" id="KAH9421276.1"/>
    </source>
</evidence>
<keyword evidence="3" id="KW-1185">Reference proteome</keyword>
<organism evidence="2 3">
    <name type="scientific">Dermatophagoides pteronyssinus</name>
    <name type="common">European house dust mite</name>
    <dbReference type="NCBI Taxonomy" id="6956"/>
    <lineage>
        <taxon>Eukaryota</taxon>
        <taxon>Metazoa</taxon>
        <taxon>Ecdysozoa</taxon>
        <taxon>Arthropoda</taxon>
        <taxon>Chelicerata</taxon>
        <taxon>Arachnida</taxon>
        <taxon>Acari</taxon>
        <taxon>Acariformes</taxon>
        <taxon>Sarcoptiformes</taxon>
        <taxon>Astigmata</taxon>
        <taxon>Psoroptidia</taxon>
        <taxon>Analgoidea</taxon>
        <taxon>Pyroglyphidae</taxon>
        <taxon>Dermatophagoidinae</taxon>
        <taxon>Dermatophagoides</taxon>
    </lineage>
</organism>